<reference evidence="1 2" key="1">
    <citation type="submission" date="2023-09" db="EMBL/GenBank/DDBJ databases">
        <authorList>
            <person name="Page C.A."/>
            <person name="Perez-Diaz I.M."/>
        </authorList>
    </citation>
    <scope>NUCLEOTIDE SEQUENCE [LARGE SCALE GENOMIC DNA]</scope>
    <source>
        <strain evidence="1 2">Ll15</strain>
    </source>
</reference>
<proteinExistence type="predicted"/>
<organism evidence="1 2">
    <name type="scientific">Lysinibacillus louembei</name>
    <dbReference type="NCBI Taxonomy" id="1470088"/>
    <lineage>
        <taxon>Bacteria</taxon>
        <taxon>Bacillati</taxon>
        <taxon>Bacillota</taxon>
        <taxon>Bacilli</taxon>
        <taxon>Bacillales</taxon>
        <taxon>Bacillaceae</taxon>
        <taxon>Lysinibacillus</taxon>
    </lineage>
</organism>
<evidence type="ECO:0000313" key="1">
    <source>
        <dbReference type="EMBL" id="WPK11325.1"/>
    </source>
</evidence>
<accession>A0ABZ0RT55</accession>
<dbReference type="EMBL" id="CP137624">
    <property type="protein sequence ID" value="WPK11325.1"/>
    <property type="molecule type" value="Genomic_DNA"/>
</dbReference>
<protein>
    <submittedName>
        <fullName evidence="1">Uncharacterized protein</fullName>
    </submittedName>
</protein>
<evidence type="ECO:0000313" key="2">
    <source>
        <dbReference type="Proteomes" id="UP001322664"/>
    </source>
</evidence>
<dbReference type="RefSeq" id="WP_319836380.1">
    <property type="nucleotide sequence ID" value="NZ_CP137624.1"/>
</dbReference>
<gene>
    <name evidence="1" type="ORF">R6U77_15745</name>
</gene>
<sequence>MAHLSEVLEEIHYFQQLIAQSRTKHFDYLLLKIVGTDTIPVVLLTKQGTPLRMTDYDTAFTTCYFRIEKIAPKRGLLTVSFLRPVMIEGELATLEKVNKRATIHIDTLSGVQLLSTSLLSANVFIESKW</sequence>
<name>A0ABZ0RT55_9BACI</name>
<keyword evidence="2" id="KW-1185">Reference proteome</keyword>
<dbReference type="Proteomes" id="UP001322664">
    <property type="component" value="Chromosome"/>
</dbReference>